<reference evidence="3 4" key="1">
    <citation type="submission" date="2017-12" db="EMBL/GenBank/DDBJ databases">
        <title>Sequencing, de novo assembly and annotation of complete genome of a new Thraustochytrid species, strain FCC1311.</title>
        <authorList>
            <person name="Sedici K."/>
            <person name="Godart F."/>
            <person name="Aiese Cigliano R."/>
            <person name="Sanseverino W."/>
            <person name="Barakat M."/>
            <person name="Ortet P."/>
            <person name="Marechal E."/>
            <person name="Cagnac O."/>
            <person name="Amato A."/>
        </authorList>
    </citation>
    <scope>NUCLEOTIDE SEQUENCE [LARGE SCALE GENOMIC DNA]</scope>
</reference>
<gene>
    <name evidence="3" type="ORF">FCC1311_005811</name>
</gene>
<accession>A0A2R5GQ36</accession>
<keyword evidence="2" id="KW-0472">Membrane</keyword>
<keyword evidence="4" id="KW-1185">Reference proteome</keyword>
<keyword evidence="2" id="KW-1133">Transmembrane helix</keyword>
<evidence type="ECO:0000313" key="4">
    <source>
        <dbReference type="Proteomes" id="UP000241890"/>
    </source>
</evidence>
<dbReference type="InParanoid" id="A0A2R5GQ36"/>
<comment type="caution">
    <text evidence="3">The sequence shown here is derived from an EMBL/GenBank/DDBJ whole genome shotgun (WGS) entry which is preliminary data.</text>
</comment>
<evidence type="ECO:0000256" key="2">
    <source>
        <dbReference type="SAM" id="Phobius"/>
    </source>
</evidence>
<feature type="transmembrane region" description="Helical" evidence="2">
    <location>
        <begin position="115"/>
        <end position="138"/>
    </location>
</feature>
<organism evidence="3 4">
    <name type="scientific">Hondaea fermentalgiana</name>
    <dbReference type="NCBI Taxonomy" id="2315210"/>
    <lineage>
        <taxon>Eukaryota</taxon>
        <taxon>Sar</taxon>
        <taxon>Stramenopiles</taxon>
        <taxon>Bigyra</taxon>
        <taxon>Labyrinthulomycetes</taxon>
        <taxon>Thraustochytrida</taxon>
        <taxon>Thraustochytriidae</taxon>
        <taxon>Hondaea</taxon>
    </lineage>
</organism>
<feature type="transmembrane region" description="Helical" evidence="2">
    <location>
        <begin position="167"/>
        <end position="190"/>
    </location>
</feature>
<dbReference type="EMBL" id="BEYU01000137">
    <property type="protein sequence ID" value="GBG32992.1"/>
    <property type="molecule type" value="Genomic_DNA"/>
</dbReference>
<name>A0A2R5GQ36_9STRA</name>
<feature type="compositionally biased region" description="Basic and acidic residues" evidence="1">
    <location>
        <begin position="8"/>
        <end position="18"/>
    </location>
</feature>
<protein>
    <submittedName>
        <fullName evidence="3">Uncharacterized protein</fullName>
    </submittedName>
</protein>
<evidence type="ECO:0000256" key="1">
    <source>
        <dbReference type="SAM" id="MobiDB-lite"/>
    </source>
</evidence>
<dbReference type="AlphaFoldDB" id="A0A2R5GQ36"/>
<proteinExistence type="predicted"/>
<keyword evidence="2" id="KW-0812">Transmembrane</keyword>
<dbReference type="Proteomes" id="UP000241890">
    <property type="component" value="Unassembled WGS sequence"/>
</dbReference>
<feature type="transmembrane region" description="Helical" evidence="2">
    <location>
        <begin position="89"/>
        <end position="108"/>
    </location>
</feature>
<evidence type="ECO:0000313" key="3">
    <source>
        <dbReference type="EMBL" id="GBG32992.1"/>
    </source>
</evidence>
<sequence>MWDEAPLEDDRQLAHEQDDVQGAEDDQAEEIDDVPLVMEETSRQLQRRAWLPERRPTEPLSPEAFLRLYEAERLRRALDSLLSCHKTRAFGSIYLFNVGILVNLYFFCHELVFEVSIVIIIIDIVVVAIIIFIIVVVIDEVVNICVLVVVLFKNCLNVNNISTSPSLVIHSVMVIILRVIFVIIVSGDVWKGCAVAMISPARPGVLMRARTWTWDIGLADDGPCRKARESAVETVKRGRCSAAE</sequence>
<feature type="region of interest" description="Disordered" evidence="1">
    <location>
        <begin position="1"/>
        <end position="27"/>
    </location>
</feature>